<evidence type="ECO:0000313" key="4">
    <source>
        <dbReference type="Proteomes" id="UP000188532"/>
    </source>
</evidence>
<protein>
    <submittedName>
        <fullName evidence="2">Uncharacterized protein</fullName>
    </submittedName>
</protein>
<feature type="compositionally biased region" description="Basic and acidic residues" evidence="1">
    <location>
        <begin position="8"/>
        <end position="25"/>
    </location>
</feature>
<organism evidence="2 5">
    <name type="scientific">Mycobacterium kansasii</name>
    <dbReference type="NCBI Taxonomy" id="1768"/>
    <lineage>
        <taxon>Bacteria</taxon>
        <taxon>Bacillati</taxon>
        <taxon>Actinomycetota</taxon>
        <taxon>Actinomycetes</taxon>
        <taxon>Mycobacteriales</taxon>
        <taxon>Mycobacteriaceae</taxon>
        <taxon>Mycobacterium</taxon>
    </lineage>
</organism>
<evidence type="ECO:0000313" key="2">
    <source>
        <dbReference type="EMBL" id="OOK64163.1"/>
    </source>
</evidence>
<dbReference type="AlphaFoldDB" id="A0A1V3WB20"/>
<sequence>MDDIGSQSDRRACDRFREIGRGDRRPGRKVTAETANCWPLTATS</sequence>
<gene>
    <name evidence="3" type="ORF">BZL29_3437</name>
    <name evidence="2" type="ORF">BZL30_9303</name>
</gene>
<dbReference type="Proteomes" id="UP000189229">
    <property type="component" value="Unassembled WGS sequence"/>
</dbReference>
<dbReference type="EMBL" id="MVBM01000013">
    <property type="protein sequence ID" value="OOK64163.1"/>
    <property type="molecule type" value="Genomic_DNA"/>
</dbReference>
<evidence type="ECO:0000256" key="1">
    <source>
        <dbReference type="SAM" id="MobiDB-lite"/>
    </source>
</evidence>
<evidence type="ECO:0000313" key="5">
    <source>
        <dbReference type="Proteomes" id="UP000189229"/>
    </source>
</evidence>
<name>A0A1V3WB20_MYCKA</name>
<evidence type="ECO:0000313" key="3">
    <source>
        <dbReference type="EMBL" id="OOK77085.1"/>
    </source>
</evidence>
<feature type="region of interest" description="Disordered" evidence="1">
    <location>
        <begin position="1"/>
        <end position="31"/>
    </location>
</feature>
<comment type="caution">
    <text evidence="2">The sequence shown here is derived from an EMBL/GenBank/DDBJ whole genome shotgun (WGS) entry which is preliminary data.</text>
</comment>
<accession>A0A1V3WB20</accession>
<dbReference type="EMBL" id="MVBN01000003">
    <property type="protein sequence ID" value="OOK77085.1"/>
    <property type="molecule type" value="Genomic_DNA"/>
</dbReference>
<proteinExistence type="predicted"/>
<dbReference type="Proteomes" id="UP000188532">
    <property type="component" value="Unassembled WGS sequence"/>
</dbReference>
<reference evidence="4 5" key="1">
    <citation type="submission" date="2017-02" db="EMBL/GenBank/DDBJ databases">
        <title>Complete genome sequences of Mycobacterium kansasii strains isolated from rhesus macaques.</title>
        <authorList>
            <person name="Panda A."/>
            <person name="Nagaraj S."/>
            <person name="Zhao X."/>
            <person name="Tettelin H."/>
            <person name="Detolla L.J."/>
        </authorList>
    </citation>
    <scope>NUCLEOTIDE SEQUENCE [LARGE SCALE GENOMIC DNA]</scope>
    <source>
        <strain evidence="3 4">11-3469</strain>
        <strain evidence="2 5">11-3813</strain>
    </source>
</reference>